<dbReference type="CDD" id="cd24003">
    <property type="entry name" value="ASKHA_NBD_GDA1_CD39_NTPase"/>
    <property type="match status" value="1"/>
</dbReference>
<reference evidence="6" key="1">
    <citation type="submission" date="2021-01" db="EMBL/GenBank/DDBJ databases">
        <authorList>
            <person name="Corre E."/>
            <person name="Pelletier E."/>
            <person name="Niang G."/>
            <person name="Scheremetjew M."/>
            <person name="Finn R."/>
            <person name="Kale V."/>
            <person name="Holt S."/>
            <person name="Cochrane G."/>
            <person name="Meng A."/>
            <person name="Brown T."/>
            <person name="Cohen L."/>
        </authorList>
    </citation>
    <scope>NUCLEOTIDE SEQUENCE</scope>
    <source>
        <strain evidence="6">Isolate 1302-5</strain>
    </source>
</reference>
<dbReference type="GO" id="GO:0016020">
    <property type="term" value="C:membrane"/>
    <property type="evidence" value="ECO:0007669"/>
    <property type="project" value="TreeGrafter"/>
</dbReference>
<keyword evidence="5" id="KW-0472">Membrane</keyword>
<evidence type="ECO:0000313" key="6">
    <source>
        <dbReference type="EMBL" id="CAE2285958.1"/>
    </source>
</evidence>
<comment type="similarity">
    <text evidence="1">Belongs to the GDA1/CD39 NTPase family.</text>
</comment>
<gene>
    <name evidence="6" type="ORF">OAUR00152_LOCUS40386</name>
</gene>
<name>A0A7S4K752_9STRA</name>
<evidence type="ECO:0000256" key="1">
    <source>
        <dbReference type="ARBA" id="ARBA00009283"/>
    </source>
</evidence>
<sequence length="544" mass="59140">MFAAAALPAPSSPYTIICDAGSTGTRLYVYRLDDERGDVQIQEGPKAVPGLSAQSRETVGPYLLPSVLEASEMIPPEHRAATPVHLYATAGMRFLPEEEQKALYDAAFGSLTSSSAVPFRVERENLRTIDGDDEGYFAALAVNYLAGRLGSDLNILAAEEGTAVDWDADWQDPLVGALDLGGASAQIVFHADGRQRRRQLMLRGSEGRVEEAGLEAGGVRRLSASADERRGVDEGPGGPVRRDDFFSISLLGYGAERMREHLEAELVARQRRHTSGRRLAAAASESHAAAPVSNPCGFRGHRATVDGVVYIGTGNGRRCMQALGHVMRQNANGDLCTPGQYCDILGAHHPRLHGDFFAIGLHYYAFAWAQTVLKDMEERGALGKQRGLRQLLEAPNPPLHALEEATDVVCSAEYSFLVDMGHANDAMLREKLPHRCMEFCLAVSLLDRFGFSPRENHVHFVDTIQDHKAEWTLGAFLHLLNSDQTGGASTLGLKSKASNALQRVGIFSPRPLSDSGMYYPIWLAIGGILIGCLRLITVRLRAKG</sequence>
<protein>
    <submittedName>
        <fullName evidence="6">Uncharacterized protein</fullName>
    </submittedName>
</protein>
<dbReference type="Gene3D" id="3.30.420.40">
    <property type="match status" value="1"/>
</dbReference>
<dbReference type="InterPro" id="IPR000407">
    <property type="entry name" value="GDA1_CD39_NTPase"/>
</dbReference>
<evidence type="ECO:0000256" key="5">
    <source>
        <dbReference type="SAM" id="Phobius"/>
    </source>
</evidence>
<feature type="binding site" evidence="4">
    <location>
        <begin position="182"/>
        <end position="186"/>
    </location>
    <ligand>
        <name>ATP</name>
        <dbReference type="ChEBI" id="CHEBI:30616"/>
    </ligand>
</feature>
<keyword evidence="5" id="KW-1133">Transmembrane helix</keyword>
<keyword evidence="4" id="KW-0067">ATP-binding</keyword>
<dbReference type="GO" id="GO:0005524">
    <property type="term" value="F:ATP binding"/>
    <property type="evidence" value="ECO:0007669"/>
    <property type="project" value="UniProtKB-KW"/>
</dbReference>
<proteinExistence type="inferred from homology"/>
<keyword evidence="5" id="KW-0812">Transmembrane</keyword>
<keyword evidence="4" id="KW-0547">Nucleotide-binding</keyword>
<dbReference type="AlphaFoldDB" id="A0A7S4K752"/>
<feature type="transmembrane region" description="Helical" evidence="5">
    <location>
        <begin position="517"/>
        <end position="536"/>
    </location>
</feature>
<dbReference type="GO" id="GO:0017110">
    <property type="term" value="F:nucleoside diphosphate phosphatase activity"/>
    <property type="evidence" value="ECO:0007669"/>
    <property type="project" value="TreeGrafter"/>
</dbReference>
<dbReference type="EMBL" id="HBKQ01059106">
    <property type="protein sequence ID" value="CAE2285958.1"/>
    <property type="molecule type" value="Transcribed_RNA"/>
</dbReference>
<evidence type="ECO:0000256" key="2">
    <source>
        <dbReference type="ARBA" id="ARBA00022801"/>
    </source>
</evidence>
<dbReference type="Pfam" id="PF01150">
    <property type="entry name" value="GDA1_CD39"/>
    <property type="match status" value="2"/>
</dbReference>
<organism evidence="6">
    <name type="scientific">Odontella aurita</name>
    <dbReference type="NCBI Taxonomy" id="265563"/>
    <lineage>
        <taxon>Eukaryota</taxon>
        <taxon>Sar</taxon>
        <taxon>Stramenopiles</taxon>
        <taxon>Ochrophyta</taxon>
        <taxon>Bacillariophyta</taxon>
        <taxon>Mediophyceae</taxon>
        <taxon>Biddulphiophycidae</taxon>
        <taxon>Eupodiscales</taxon>
        <taxon>Odontellaceae</taxon>
        <taxon>Odontella</taxon>
    </lineage>
</organism>
<evidence type="ECO:0000256" key="4">
    <source>
        <dbReference type="PIRSR" id="PIRSR600407-2"/>
    </source>
</evidence>
<evidence type="ECO:0000256" key="3">
    <source>
        <dbReference type="PIRSR" id="PIRSR600407-1"/>
    </source>
</evidence>
<accession>A0A7S4K752</accession>
<dbReference type="GO" id="GO:0009134">
    <property type="term" value="P:nucleoside diphosphate catabolic process"/>
    <property type="evidence" value="ECO:0007669"/>
    <property type="project" value="TreeGrafter"/>
</dbReference>
<feature type="active site" description="Proton acceptor" evidence="3">
    <location>
        <position position="134"/>
    </location>
</feature>
<keyword evidence="2" id="KW-0378">Hydrolase</keyword>
<dbReference type="PANTHER" id="PTHR11782:SF83">
    <property type="entry name" value="GUANOSINE-DIPHOSPHATASE"/>
    <property type="match status" value="1"/>
</dbReference>
<dbReference type="PANTHER" id="PTHR11782">
    <property type="entry name" value="ADENOSINE/GUANOSINE DIPHOSPHATASE"/>
    <property type="match status" value="1"/>
</dbReference>
<dbReference type="Gene3D" id="3.30.420.150">
    <property type="entry name" value="Exopolyphosphatase. Domain 2"/>
    <property type="match status" value="1"/>
</dbReference>